<organism evidence="3">
    <name type="scientific">Streptomyces sp. NBC_01401</name>
    <dbReference type="NCBI Taxonomy" id="2903854"/>
    <lineage>
        <taxon>Bacteria</taxon>
        <taxon>Bacillati</taxon>
        <taxon>Actinomycetota</taxon>
        <taxon>Actinomycetes</taxon>
        <taxon>Kitasatosporales</taxon>
        <taxon>Streptomycetaceae</taxon>
        <taxon>Streptomyces</taxon>
    </lineage>
</organism>
<name>A0AAU3GVD3_9ACTN</name>
<protein>
    <submittedName>
        <fullName evidence="3">DUF4245 domain-containing protein</fullName>
    </submittedName>
</protein>
<evidence type="ECO:0000256" key="2">
    <source>
        <dbReference type="SAM" id="Phobius"/>
    </source>
</evidence>
<proteinExistence type="predicted"/>
<gene>
    <name evidence="3" type="ORF">OG626_12585</name>
</gene>
<evidence type="ECO:0000313" key="3">
    <source>
        <dbReference type="EMBL" id="WTY95675.1"/>
    </source>
</evidence>
<keyword evidence="2" id="KW-1133">Transmembrane helix</keyword>
<reference evidence="3" key="1">
    <citation type="submission" date="2022-10" db="EMBL/GenBank/DDBJ databases">
        <title>The complete genomes of actinobacterial strains from the NBC collection.</title>
        <authorList>
            <person name="Joergensen T.S."/>
            <person name="Alvarez Arevalo M."/>
            <person name="Sterndorff E.B."/>
            <person name="Faurdal D."/>
            <person name="Vuksanovic O."/>
            <person name="Mourched A.-S."/>
            <person name="Charusanti P."/>
            <person name="Shaw S."/>
            <person name="Blin K."/>
            <person name="Weber T."/>
        </authorList>
    </citation>
    <scope>NUCLEOTIDE SEQUENCE</scope>
    <source>
        <strain evidence="3">NBC_01401</strain>
    </source>
</reference>
<dbReference type="EMBL" id="CP109535">
    <property type="protein sequence ID" value="WTY95675.1"/>
    <property type="molecule type" value="Genomic_DNA"/>
</dbReference>
<sequence length="218" mass="22532">MPHATIESVASKRGKQTVRDMILSMLVITAVAGVVYIFIPHDDKADPVKAVDYRVELATARRAAPYPVAAPAGLPKGWKPTSVSYEGRNGSGWHLGFLDPDEKYVAVEQSTVPAKKYVPQVSQHAEDTGRTREVSGQAWEVWKGSKYDALVLHAEGVTTVVTGSAPADRLAEMAGALKTASADDDAPDAPDADAGAAGVAGVADAPGAAGASDAPAAS</sequence>
<keyword evidence="2" id="KW-0472">Membrane</keyword>
<feature type="transmembrane region" description="Helical" evidence="2">
    <location>
        <begin position="21"/>
        <end position="39"/>
    </location>
</feature>
<dbReference type="Pfam" id="PF14030">
    <property type="entry name" value="DUF4245"/>
    <property type="match status" value="1"/>
</dbReference>
<feature type="compositionally biased region" description="Acidic residues" evidence="1">
    <location>
        <begin position="182"/>
        <end position="191"/>
    </location>
</feature>
<feature type="region of interest" description="Disordered" evidence="1">
    <location>
        <begin position="178"/>
        <end position="198"/>
    </location>
</feature>
<keyword evidence="2" id="KW-0812">Transmembrane</keyword>
<dbReference type="AlphaFoldDB" id="A0AAU3GVD3"/>
<accession>A0AAU3GVD3</accession>
<dbReference type="InterPro" id="IPR025339">
    <property type="entry name" value="DUF4245"/>
</dbReference>
<evidence type="ECO:0000256" key="1">
    <source>
        <dbReference type="SAM" id="MobiDB-lite"/>
    </source>
</evidence>